<accession>A0A1V4IPJ7</accession>
<gene>
    <name evidence="2" type="ORF">CLORY_22530</name>
</gene>
<comment type="caution">
    <text evidence="2">The sequence shown here is derived from an EMBL/GenBank/DDBJ whole genome shotgun (WGS) entry which is preliminary data.</text>
</comment>
<keyword evidence="1" id="KW-0732">Signal</keyword>
<dbReference type="STRING" id="1450648.CLORY_22530"/>
<evidence type="ECO:0000313" key="3">
    <source>
        <dbReference type="Proteomes" id="UP000190080"/>
    </source>
</evidence>
<name>A0A1V4IPJ7_9CLOT</name>
<organism evidence="2 3">
    <name type="scientific">Clostridium oryzae</name>
    <dbReference type="NCBI Taxonomy" id="1450648"/>
    <lineage>
        <taxon>Bacteria</taxon>
        <taxon>Bacillati</taxon>
        <taxon>Bacillota</taxon>
        <taxon>Clostridia</taxon>
        <taxon>Eubacteriales</taxon>
        <taxon>Clostridiaceae</taxon>
        <taxon>Clostridium</taxon>
    </lineage>
</organism>
<reference evidence="2 3" key="1">
    <citation type="submission" date="2017-03" db="EMBL/GenBank/DDBJ databases">
        <title>Genome sequence of Clostridium oryzae DSM 28571.</title>
        <authorList>
            <person name="Poehlein A."/>
            <person name="Daniel R."/>
        </authorList>
    </citation>
    <scope>NUCLEOTIDE SEQUENCE [LARGE SCALE GENOMIC DNA]</scope>
    <source>
        <strain evidence="2 3">DSM 28571</strain>
    </source>
</reference>
<dbReference type="SUPFAM" id="SSF53850">
    <property type="entry name" value="Periplasmic binding protein-like II"/>
    <property type="match status" value="1"/>
</dbReference>
<dbReference type="RefSeq" id="WP_079424381.1">
    <property type="nucleotide sequence ID" value="NZ_MZGV01000022.1"/>
</dbReference>
<dbReference type="AlphaFoldDB" id="A0A1V4IPJ7"/>
<evidence type="ECO:0000313" key="2">
    <source>
        <dbReference type="EMBL" id="OPJ61387.1"/>
    </source>
</evidence>
<dbReference type="Proteomes" id="UP000190080">
    <property type="component" value="Unassembled WGS sequence"/>
</dbReference>
<feature type="signal peptide" evidence="1">
    <location>
        <begin position="1"/>
        <end position="22"/>
    </location>
</feature>
<dbReference type="PANTHER" id="PTHR43649:SF12">
    <property type="entry name" value="DIACETYLCHITOBIOSE BINDING PROTEIN DASA"/>
    <property type="match status" value="1"/>
</dbReference>
<evidence type="ECO:0008006" key="4">
    <source>
        <dbReference type="Google" id="ProtNLM"/>
    </source>
</evidence>
<dbReference type="Gene3D" id="3.40.190.10">
    <property type="entry name" value="Periplasmic binding protein-like II"/>
    <property type="match status" value="2"/>
</dbReference>
<feature type="chain" id="PRO_5038598905" description="Lipoprotein LipO" evidence="1">
    <location>
        <begin position="23"/>
        <end position="559"/>
    </location>
</feature>
<proteinExistence type="predicted"/>
<dbReference type="OrthoDB" id="54751at2"/>
<dbReference type="PROSITE" id="PS51257">
    <property type="entry name" value="PROKAR_LIPOPROTEIN"/>
    <property type="match status" value="1"/>
</dbReference>
<keyword evidence="3" id="KW-1185">Reference proteome</keyword>
<protein>
    <recommendedName>
        <fullName evidence="4">Lipoprotein LipO</fullName>
    </recommendedName>
</protein>
<dbReference type="PANTHER" id="PTHR43649">
    <property type="entry name" value="ARABINOSE-BINDING PROTEIN-RELATED"/>
    <property type="match status" value="1"/>
</dbReference>
<sequence>MKRSGKAMATCLAAMVAITAVTMSGCKKSDNSAKSANSTTVDAKHPITISMFIADSTTIQPTKNNKILKLLKEKLGINLKYEILAGDRDQKIGVMVAGGDLPDLVSYDIKFQNANAIIPLESKIQKYAPAIYKHFVDGDAWNKMKDSNDGHIYCMPNYGVTSGKATGSYYSGPAFWIQKRILADAGYPKVTTVDQYFDLIQNYLKKHPTTNGEKSIGFETLATKDQSFVLLNAPEHLSGHPNDGGVVVDNGVASLFADKDISKTYFKKLNDMYNLGIVDREAITQTKDQYLQKIASGRVLGMFDQHWDFGSGESTLTKEKKDELTYAPLALTYDGVTPHYKDRAVPNLGNGFSITKDCKDPERVLKALNTLMSEKWQKILNWGIEGEDYSIDKASGQPVWTDQQKTNQSDNAWKAANRADVLYATLPKIEGTYSDGNATALGDNPIQYKKGMSAYDRNFYDKYKVNSPYEMMGNAPKNEIYYPAWNINIPTNSDAYAASVAITNTQVKWLPRIIASKSGDFDNQWKNYVKEINSDNPKAYLDAINKGIKYRIKNWTIKK</sequence>
<dbReference type="InterPro" id="IPR050490">
    <property type="entry name" value="Bact_solute-bd_prot1"/>
</dbReference>
<dbReference type="EMBL" id="MZGV01000022">
    <property type="protein sequence ID" value="OPJ61387.1"/>
    <property type="molecule type" value="Genomic_DNA"/>
</dbReference>
<evidence type="ECO:0000256" key="1">
    <source>
        <dbReference type="SAM" id="SignalP"/>
    </source>
</evidence>